<accession>A0ABX1K8R3</accession>
<dbReference type="InterPro" id="IPR011576">
    <property type="entry name" value="Pyridox_Oxase_N"/>
</dbReference>
<protein>
    <submittedName>
        <fullName evidence="6">Pyridoxamine 5'-phosphate oxidase</fullName>
    </submittedName>
</protein>
<dbReference type="Gene3D" id="2.30.110.10">
    <property type="entry name" value="Electron Transport, Fmn-binding Protein, Chain A"/>
    <property type="match status" value="2"/>
</dbReference>
<keyword evidence="2" id="KW-0285">Flavoprotein</keyword>
<keyword evidence="4" id="KW-0560">Oxidoreductase</keyword>
<evidence type="ECO:0000256" key="2">
    <source>
        <dbReference type="ARBA" id="ARBA00022630"/>
    </source>
</evidence>
<dbReference type="RefSeq" id="WP_168911810.1">
    <property type="nucleotide sequence ID" value="NZ_JABACI010000001.1"/>
</dbReference>
<keyword evidence="7" id="KW-1185">Reference proteome</keyword>
<gene>
    <name evidence="6" type="ORF">HF576_06055</name>
</gene>
<dbReference type="EMBL" id="JABACI010000001">
    <property type="protein sequence ID" value="NLP83399.1"/>
    <property type="molecule type" value="Genomic_DNA"/>
</dbReference>
<proteinExistence type="predicted"/>
<evidence type="ECO:0000256" key="1">
    <source>
        <dbReference type="ARBA" id="ARBA00001917"/>
    </source>
</evidence>
<dbReference type="PANTHER" id="PTHR10851:SF0">
    <property type="entry name" value="PYRIDOXINE-5'-PHOSPHATE OXIDASE"/>
    <property type="match status" value="1"/>
</dbReference>
<evidence type="ECO:0000313" key="6">
    <source>
        <dbReference type="EMBL" id="NLP83399.1"/>
    </source>
</evidence>
<evidence type="ECO:0000313" key="7">
    <source>
        <dbReference type="Proteomes" id="UP001429745"/>
    </source>
</evidence>
<evidence type="ECO:0000256" key="3">
    <source>
        <dbReference type="ARBA" id="ARBA00022643"/>
    </source>
</evidence>
<dbReference type="InterPro" id="IPR000659">
    <property type="entry name" value="Pyridox_Oxase"/>
</dbReference>
<dbReference type="InterPro" id="IPR012349">
    <property type="entry name" value="Split_barrel_FMN-bd"/>
</dbReference>
<keyword evidence="3" id="KW-0288">FMN</keyword>
<reference evidence="6 7" key="1">
    <citation type="submission" date="2020-04" db="EMBL/GenBank/DDBJ databases">
        <title>CFH 90308 Microbacterium sp.</title>
        <authorList>
            <person name="Nie G."/>
            <person name="Ming H."/>
            <person name="Xia T."/>
        </authorList>
    </citation>
    <scope>NUCLEOTIDE SEQUENCE [LARGE SCALE GENOMIC DNA]</scope>
    <source>
        <strain evidence="6 7">CFH 90308</strain>
    </source>
</reference>
<name>A0ABX1K8R3_9MICO</name>
<dbReference type="Pfam" id="PF01243">
    <property type="entry name" value="PNPOx_N"/>
    <property type="match status" value="1"/>
</dbReference>
<dbReference type="SUPFAM" id="SSF50475">
    <property type="entry name" value="FMN-binding split barrel"/>
    <property type="match status" value="1"/>
</dbReference>
<evidence type="ECO:0000259" key="5">
    <source>
        <dbReference type="Pfam" id="PF01243"/>
    </source>
</evidence>
<organism evidence="6 7">
    <name type="scientific">Microbacterium salsuginis</name>
    <dbReference type="NCBI Taxonomy" id="2722803"/>
    <lineage>
        <taxon>Bacteria</taxon>
        <taxon>Bacillati</taxon>
        <taxon>Actinomycetota</taxon>
        <taxon>Actinomycetes</taxon>
        <taxon>Micrococcales</taxon>
        <taxon>Microbacteriaceae</taxon>
        <taxon>Microbacterium</taxon>
    </lineage>
</organism>
<feature type="domain" description="Pyridoxamine 5'-phosphate oxidase N-terminal" evidence="5">
    <location>
        <begin position="42"/>
        <end position="176"/>
    </location>
</feature>
<dbReference type="PANTHER" id="PTHR10851">
    <property type="entry name" value="PYRIDOXINE-5-PHOSPHATE OXIDASE"/>
    <property type="match status" value="1"/>
</dbReference>
<comment type="caution">
    <text evidence="6">The sequence shown here is derived from an EMBL/GenBank/DDBJ whole genome shotgun (WGS) entry which is preliminary data.</text>
</comment>
<sequence length="186" mass="20447">MTSDTAAMLRAVPSLVGSPPPLDLAQLPSTPEELFLQWLSMALDAGIAEPLAMTVATVDANGMPDARLLILKDVGPEGWAFASERSSEKGQQLAAAPAAALSFWWQPQMRAVRVRGAVVEAEPDESAADLARRPAEVRATLPEGEWVLWRVVPDHVEFWQGSPDRRHLRLTYDRVEGEWTITRPQS</sequence>
<dbReference type="Proteomes" id="UP001429745">
    <property type="component" value="Unassembled WGS sequence"/>
</dbReference>
<dbReference type="PIRSF" id="PIRSF000190">
    <property type="entry name" value="Pyd_amn-ph_oxd"/>
    <property type="match status" value="1"/>
</dbReference>
<comment type="cofactor">
    <cofactor evidence="1">
        <name>FMN</name>
        <dbReference type="ChEBI" id="CHEBI:58210"/>
    </cofactor>
</comment>
<evidence type="ECO:0000256" key="4">
    <source>
        <dbReference type="ARBA" id="ARBA00023002"/>
    </source>
</evidence>